<dbReference type="InterPro" id="IPR008567">
    <property type="entry name" value="BKACE"/>
</dbReference>
<name>A0A3A1U4Z0_9MICO</name>
<dbReference type="EMBL" id="QXTG01000001">
    <property type="protein sequence ID" value="RIX31402.1"/>
    <property type="molecule type" value="Genomic_DNA"/>
</dbReference>
<dbReference type="Proteomes" id="UP000265742">
    <property type="component" value="Unassembled WGS sequence"/>
</dbReference>
<dbReference type="PANTHER" id="PTHR37418">
    <property type="entry name" value="3-KETO-5-AMINOHEXANOATE CLEAVAGE ENZYME-RELATED"/>
    <property type="match status" value="1"/>
</dbReference>
<organism evidence="1 2">
    <name type="scientific">Amnibacterium setariae</name>
    <dbReference type="NCBI Taxonomy" id="2306585"/>
    <lineage>
        <taxon>Bacteria</taxon>
        <taxon>Bacillati</taxon>
        <taxon>Actinomycetota</taxon>
        <taxon>Actinomycetes</taxon>
        <taxon>Micrococcales</taxon>
        <taxon>Microbacteriaceae</taxon>
        <taxon>Amnibacterium</taxon>
    </lineage>
</organism>
<dbReference type="PANTHER" id="PTHR37418:SF1">
    <property type="entry name" value="3-KETO-5-AMINOHEXANOATE CLEAVAGE PROTEIN"/>
    <property type="match status" value="1"/>
</dbReference>
<dbReference type="GO" id="GO:0043720">
    <property type="term" value="F:3-keto-5-aminohexanoate cleavage activity"/>
    <property type="evidence" value="ECO:0007669"/>
    <property type="project" value="InterPro"/>
</dbReference>
<dbReference type="Gene3D" id="3.20.20.70">
    <property type="entry name" value="Aldolase class I"/>
    <property type="match status" value="1"/>
</dbReference>
<dbReference type="InterPro" id="IPR013785">
    <property type="entry name" value="Aldolase_TIM"/>
</dbReference>
<protein>
    <recommendedName>
        <fullName evidence="3">Aldolase</fullName>
    </recommendedName>
</protein>
<sequence>MLLQAALNGRRSRSEHAGVPISPAELQADAIACGAAGARAFHVHPRDPEGVERLDPQWVDAAANAVHDVSRWPVSVSTGAWIEGDQHRRVALLSRWTGPDAASVNVSEDGAIETIRALLGVGVRVEAGVWSVEDAELLARSGLADRTERVLVELGDLPVGDVAAVADGIHAVLDRIDLLSPRLQHGEDETAWPALEDALRRGVDTRIGLEDVLVLPDGSVAPDNAALVAAAMELAR</sequence>
<reference evidence="2" key="1">
    <citation type="submission" date="2018-09" db="EMBL/GenBank/DDBJ databases">
        <authorList>
            <person name="Kim I."/>
        </authorList>
    </citation>
    <scope>NUCLEOTIDE SEQUENCE [LARGE SCALE GENOMIC DNA]</scope>
    <source>
        <strain evidence="2">DD4a</strain>
    </source>
</reference>
<accession>A0A3A1U4Z0</accession>
<keyword evidence="2" id="KW-1185">Reference proteome</keyword>
<evidence type="ECO:0008006" key="3">
    <source>
        <dbReference type="Google" id="ProtNLM"/>
    </source>
</evidence>
<evidence type="ECO:0000313" key="1">
    <source>
        <dbReference type="EMBL" id="RIX31402.1"/>
    </source>
</evidence>
<dbReference type="OrthoDB" id="3424160at2"/>
<evidence type="ECO:0000313" key="2">
    <source>
        <dbReference type="Proteomes" id="UP000265742"/>
    </source>
</evidence>
<dbReference type="Pfam" id="PF05853">
    <property type="entry name" value="BKACE"/>
    <property type="match status" value="1"/>
</dbReference>
<proteinExistence type="predicted"/>
<gene>
    <name evidence="1" type="ORF">D1781_05695</name>
</gene>
<dbReference type="AlphaFoldDB" id="A0A3A1U4Z0"/>
<comment type="caution">
    <text evidence="1">The sequence shown here is derived from an EMBL/GenBank/DDBJ whole genome shotgun (WGS) entry which is preliminary data.</text>
</comment>